<dbReference type="Pfam" id="PF07691">
    <property type="entry name" value="PA14"/>
    <property type="match status" value="1"/>
</dbReference>
<dbReference type="SMART" id="SM00758">
    <property type="entry name" value="PA14"/>
    <property type="match status" value="1"/>
</dbReference>
<comment type="similarity">
    <text evidence="2">Belongs to the glycosyl hydrolase 20 family.</text>
</comment>
<evidence type="ECO:0000259" key="7">
    <source>
        <dbReference type="PROSITE" id="PS51820"/>
    </source>
</evidence>
<dbReference type="Gene3D" id="3.20.20.80">
    <property type="entry name" value="Glycosidases"/>
    <property type="match status" value="1"/>
</dbReference>
<feature type="active site" description="Proton donor" evidence="6">
    <location>
        <position position="337"/>
    </location>
</feature>
<evidence type="ECO:0000256" key="2">
    <source>
        <dbReference type="ARBA" id="ARBA00006285"/>
    </source>
</evidence>
<reference evidence="8 9" key="1">
    <citation type="submission" date="2016-11" db="EMBL/GenBank/DDBJ databases">
        <authorList>
            <person name="Jaros S."/>
            <person name="Januszkiewicz K."/>
            <person name="Wedrychowicz H."/>
        </authorList>
    </citation>
    <scope>NUCLEOTIDE SEQUENCE [LARGE SCALE GENOMIC DNA]</scope>
    <source>
        <strain evidence="8 9">DSM 26991</strain>
    </source>
</reference>
<dbReference type="InterPro" id="IPR015882">
    <property type="entry name" value="HEX_bac_N"/>
</dbReference>
<dbReference type="InterPro" id="IPR037524">
    <property type="entry name" value="PA14/GLEYA"/>
</dbReference>
<evidence type="ECO:0000313" key="8">
    <source>
        <dbReference type="EMBL" id="SHF96012.1"/>
    </source>
</evidence>
<evidence type="ECO:0000256" key="6">
    <source>
        <dbReference type="PIRSR" id="PIRSR625705-1"/>
    </source>
</evidence>
<dbReference type="GO" id="GO:0030203">
    <property type="term" value="P:glycosaminoglycan metabolic process"/>
    <property type="evidence" value="ECO:0007669"/>
    <property type="project" value="TreeGrafter"/>
</dbReference>
<evidence type="ECO:0000256" key="4">
    <source>
        <dbReference type="ARBA" id="ARBA00022801"/>
    </source>
</evidence>
<dbReference type="EC" id="3.2.1.52" evidence="3"/>
<dbReference type="Proteomes" id="UP000184509">
    <property type="component" value="Unassembled WGS sequence"/>
</dbReference>
<evidence type="ECO:0000313" key="9">
    <source>
        <dbReference type="Proteomes" id="UP000184509"/>
    </source>
</evidence>
<dbReference type="InterPro" id="IPR059177">
    <property type="entry name" value="GH29D-like_dom"/>
</dbReference>
<dbReference type="EMBL" id="FQTV01000018">
    <property type="protein sequence ID" value="SHF96012.1"/>
    <property type="molecule type" value="Genomic_DNA"/>
</dbReference>
<protein>
    <recommendedName>
        <fullName evidence="3">beta-N-acetylhexosaminidase</fullName>
        <ecNumber evidence="3">3.2.1.52</ecNumber>
    </recommendedName>
</protein>
<dbReference type="Gene3D" id="3.90.182.10">
    <property type="entry name" value="Toxin - Anthrax Protective Antigen,domain 1"/>
    <property type="match status" value="1"/>
</dbReference>
<dbReference type="PRINTS" id="PR00738">
    <property type="entry name" value="GLHYDRLASE20"/>
</dbReference>
<dbReference type="PROSITE" id="PS51820">
    <property type="entry name" value="PA14"/>
    <property type="match status" value="1"/>
</dbReference>
<dbReference type="STRING" id="1297750.SAMN05444405_11834"/>
<dbReference type="OrthoDB" id="1090159at2"/>
<dbReference type="InterPro" id="IPR015883">
    <property type="entry name" value="Glyco_hydro_20_cat"/>
</dbReference>
<comment type="catalytic activity">
    <reaction evidence="1">
        <text>Hydrolysis of terminal non-reducing N-acetyl-D-hexosamine residues in N-acetyl-beta-D-hexosaminides.</text>
        <dbReference type="EC" id="3.2.1.52"/>
    </reaction>
</comment>
<dbReference type="GO" id="GO:0004563">
    <property type="term" value="F:beta-N-acetylhexosaminidase activity"/>
    <property type="evidence" value="ECO:0007669"/>
    <property type="project" value="UniProtKB-EC"/>
</dbReference>
<dbReference type="SUPFAM" id="SSF56988">
    <property type="entry name" value="Anthrax protective antigen"/>
    <property type="match status" value="1"/>
</dbReference>
<organism evidence="8 9">
    <name type="scientific">Bacteroides luti</name>
    <dbReference type="NCBI Taxonomy" id="1297750"/>
    <lineage>
        <taxon>Bacteria</taxon>
        <taxon>Pseudomonadati</taxon>
        <taxon>Bacteroidota</taxon>
        <taxon>Bacteroidia</taxon>
        <taxon>Bacteroidales</taxon>
        <taxon>Bacteroidaceae</taxon>
        <taxon>Bacteroides</taxon>
    </lineage>
</organism>
<name>A0A1M5FXW2_9BACE</name>
<sequence length="752" mass="84571">MLNKKIRVCLLVALIMIGIPTIAKNTVSIVPKPLSMEEGSGVFNLKSGQTITATAASLRPAAEYLQQVIGAAAGTSLKVSNSKNSVIQISLDSSLPKAGAYRLKVTAKSIKIEGKDYQGVIAGIATLRQLLQGRTIPEVKIEDSPALPWRGFMLDSSRHFWSKAEVKRVLDLMALYKLNKFHWHLTDDQGWRIEIKKYPLLTEKGAWRHFNNQDRDCQKFEKKYENSDFHLPEAKMQIQGTDTLYGGFYTQDDIREVVAYATQRGIDIIPEIDMPGHFMAAISNYPDVACTGMVGWGTTFSSPICPGKDSSLEFCKNVYREVMQLFPYQYIHLGADEVEKTNWKKCPDCQRRMKEQGLNTPEQLQAWFVHNMEKFFNENGRRMIGWDEILEGGLSKTATITWWRTWAPNAVPQATAQGNQAILCPNGAFYLDNWEDKNSMSTLYNYNPLLEGLSDAQKQNIIGAQCNLWTESVPTIKRVEYLLFPRLVAFSEMVWLPAEKKNEKDFLNRLPAQLKLLEAEKVNYRVPDLGGFYETNAFIDSKTLNLTCLKPNVEIRYTTDGKNPTRSSALYNGPITIDQSTDYIFRTFRADGTPSEAVKAKFIKMDYSPATPATIQGSGLKATWHEYVGERCREIEAAPVNGEYQVSTVSIPKEVKGNIGLVLTGYLNVPADGIYTFALLSDDGSTMEVDGQLILDNDGGHSPKEITSQMALSKGLHPVKILYFDHNGGTLKMSTYNYKGDKIEWPAEWLKH</sequence>
<evidence type="ECO:0000256" key="5">
    <source>
        <dbReference type="ARBA" id="ARBA00023295"/>
    </source>
</evidence>
<dbReference type="SUPFAM" id="SSF55545">
    <property type="entry name" value="beta-N-acetylhexosaminidase-like domain"/>
    <property type="match status" value="1"/>
</dbReference>
<accession>A0A1M5FXW2</accession>
<evidence type="ECO:0000256" key="3">
    <source>
        <dbReference type="ARBA" id="ARBA00012663"/>
    </source>
</evidence>
<feature type="domain" description="PA14" evidence="7">
    <location>
        <begin position="615"/>
        <end position="749"/>
    </location>
</feature>
<dbReference type="GO" id="GO:0016020">
    <property type="term" value="C:membrane"/>
    <property type="evidence" value="ECO:0007669"/>
    <property type="project" value="TreeGrafter"/>
</dbReference>
<dbReference type="Pfam" id="PF13290">
    <property type="entry name" value="CHB_HEX_C_1"/>
    <property type="match status" value="1"/>
</dbReference>
<proteinExistence type="inferred from homology"/>
<dbReference type="SUPFAM" id="SSF51445">
    <property type="entry name" value="(Trans)glycosidases"/>
    <property type="match status" value="1"/>
</dbReference>
<evidence type="ECO:0000256" key="1">
    <source>
        <dbReference type="ARBA" id="ARBA00001231"/>
    </source>
</evidence>
<dbReference type="RefSeq" id="WP_073403603.1">
    <property type="nucleotide sequence ID" value="NZ_FQTV01000018.1"/>
</dbReference>
<dbReference type="Gene3D" id="3.30.379.10">
    <property type="entry name" value="Chitobiase/beta-hexosaminidase domain 2-like"/>
    <property type="match status" value="1"/>
</dbReference>
<dbReference type="CDD" id="cd06563">
    <property type="entry name" value="GH20_chitobiase-like"/>
    <property type="match status" value="1"/>
</dbReference>
<dbReference type="Pfam" id="PF00728">
    <property type="entry name" value="Glyco_hydro_20"/>
    <property type="match status" value="1"/>
</dbReference>
<dbReference type="InterPro" id="IPR025705">
    <property type="entry name" value="Beta_hexosaminidase_sua/sub"/>
</dbReference>
<dbReference type="AlphaFoldDB" id="A0A1M5FXW2"/>
<dbReference type="GO" id="GO:0005975">
    <property type="term" value="P:carbohydrate metabolic process"/>
    <property type="evidence" value="ECO:0007669"/>
    <property type="project" value="InterPro"/>
</dbReference>
<keyword evidence="9" id="KW-1185">Reference proteome</keyword>
<dbReference type="PANTHER" id="PTHR22600">
    <property type="entry name" value="BETA-HEXOSAMINIDASE"/>
    <property type="match status" value="1"/>
</dbReference>
<dbReference type="InterPro" id="IPR011658">
    <property type="entry name" value="PA14_dom"/>
</dbReference>
<dbReference type="PANTHER" id="PTHR22600:SF57">
    <property type="entry name" value="BETA-N-ACETYLHEXOSAMINIDASE"/>
    <property type="match status" value="1"/>
</dbReference>
<keyword evidence="5" id="KW-0326">Glycosidase</keyword>
<keyword evidence="4" id="KW-0378">Hydrolase</keyword>
<gene>
    <name evidence="8" type="ORF">SAMN05444405_11834</name>
</gene>
<dbReference type="Pfam" id="PF02838">
    <property type="entry name" value="Glyco_hydro_20b"/>
    <property type="match status" value="1"/>
</dbReference>
<dbReference type="InterPro" id="IPR029018">
    <property type="entry name" value="Hex-like_dom2"/>
</dbReference>
<dbReference type="InterPro" id="IPR017853">
    <property type="entry name" value="GH"/>
</dbReference>